<dbReference type="EMBL" id="JH432039">
    <property type="status" value="NOT_ANNOTATED_CDS"/>
    <property type="molecule type" value="Genomic_DNA"/>
</dbReference>
<dbReference type="EnsemblMetazoa" id="SMAR011289-RA">
    <property type="protein sequence ID" value="SMAR011289-PA"/>
    <property type="gene ID" value="SMAR011289"/>
</dbReference>
<name>T1JBY3_STRMM</name>
<organism evidence="1 2">
    <name type="scientific">Strigamia maritima</name>
    <name type="common">European centipede</name>
    <name type="synonym">Geophilus maritimus</name>
    <dbReference type="NCBI Taxonomy" id="126957"/>
    <lineage>
        <taxon>Eukaryota</taxon>
        <taxon>Metazoa</taxon>
        <taxon>Ecdysozoa</taxon>
        <taxon>Arthropoda</taxon>
        <taxon>Myriapoda</taxon>
        <taxon>Chilopoda</taxon>
        <taxon>Pleurostigmophora</taxon>
        <taxon>Geophilomorpha</taxon>
        <taxon>Linotaeniidae</taxon>
        <taxon>Strigamia</taxon>
    </lineage>
</organism>
<sequence length="508" mass="56640">MGSWSTKRLNLLKAKKQRKLKRTAMGEYIPSANTSPLTLTAVPTPSAFDYYPNVNKSGPKFSIGKKFRVWKKRPTPGPADYGKLRDFYTPCKAPTMKSRAAFTYLSRREKFQMSDPSRPILPSTLRRNAALISSCPPDTVNVGMLPSYPYPPAGSDNTAGYYAPIPNLEKGVKFGIIPKALTKDEFPGPIYNVPPKFPEGPKFQFLPRTSWPPKITGWDAPAPNTYLPKSQLGKGGKIPRITSRLPSVIQENKVGPGPCRYAAFKPPTGTSKTMGQHALPSRFPRQPIPAPNSYTIEPLVLPKESKTKFQTKFIKLTKPKPRVRGPKIRSRHETMITLRHSAVQNIPSPSIHLCYFKDVKFGSGTPGARIRSRPIEKTDDTKIAPNMYHPCIDPKLKRIPAYTFGHKILTTNAPLTINVEPRPLPSTLELKNHFTFGIPLKELMSLIPAPTKYTVPSTFACMKTQPCHGVSLKSRQTPFAHPGIAKLKIPTTPTRMLVRPTKIFLEKK</sequence>
<accession>T1JBY3</accession>
<reference evidence="1" key="2">
    <citation type="submission" date="2015-02" db="UniProtKB">
        <authorList>
            <consortium name="EnsemblMetazoa"/>
        </authorList>
    </citation>
    <scope>IDENTIFICATION</scope>
</reference>
<reference evidence="2" key="1">
    <citation type="submission" date="2011-05" db="EMBL/GenBank/DDBJ databases">
        <authorList>
            <person name="Richards S.R."/>
            <person name="Qu J."/>
            <person name="Jiang H."/>
            <person name="Jhangiani S.N."/>
            <person name="Agravi P."/>
            <person name="Goodspeed R."/>
            <person name="Gross S."/>
            <person name="Mandapat C."/>
            <person name="Jackson L."/>
            <person name="Mathew T."/>
            <person name="Pu L."/>
            <person name="Thornton R."/>
            <person name="Saada N."/>
            <person name="Wilczek-Boney K.B."/>
            <person name="Lee S."/>
            <person name="Kovar C."/>
            <person name="Wu Y."/>
            <person name="Scherer S.E."/>
            <person name="Worley K.C."/>
            <person name="Muzny D.M."/>
            <person name="Gibbs R."/>
        </authorList>
    </citation>
    <scope>NUCLEOTIDE SEQUENCE</scope>
    <source>
        <strain evidence="2">Brora</strain>
    </source>
</reference>
<evidence type="ECO:0000313" key="2">
    <source>
        <dbReference type="Proteomes" id="UP000014500"/>
    </source>
</evidence>
<proteinExistence type="predicted"/>
<evidence type="ECO:0000313" key="1">
    <source>
        <dbReference type="EnsemblMetazoa" id="SMAR011289-PA"/>
    </source>
</evidence>
<protein>
    <submittedName>
        <fullName evidence="1">Uncharacterized protein</fullName>
    </submittedName>
</protein>
<dbReference type="PhylomeDB" id="T1JBY3"/>
<dbReference type="Proteomes" id="UP000014500">
    <property type="component" value="Unassembled WGS sequence"/>
</dbReference>
<dbReference type="HOGENOM" id="CLU_536729_0_0_1"/>
<dbReference type="AlphaFoldDB" id="T1JBY3"/>
<keyword evidence="2" id="KW-1185">Reference proteome</keyword>